<evidence type="ECO:0008006" key="3">
    <source>
        <dbReference type="Google" id="ProtNLM"/>
    </source>
</evidence>
<dbReference type="GeneID" id="59341250"/>
<evidence type="ECO:0000313" key="2">
    <source>
        <dbReference type="Proteomes" id="UP000636479"/>
    </source>
</evidence>
<name>A0A8H6T696_9AGAR</name>
<keyword evidence="2" id="KW-1185">Reference proteome</keyword>
<sequence length="417" mass="46351">MLVSSGDDGLPSSTAASDDSAVIPQELIDIIVSGVNDRQSLKACSLVSRRFCSPAQKRLFESFRLSPTTTAPQYRLGLAAFDSLQAGSPHISRNVRRLTIACPWEGHRYNAPDWMTYEPFSRVLDRFEHLTELVLESSGSPGVTALPWWKLSPSAKSALTRAFSQPTVVSMSFRSVYFGSHRELRNAFLLPHKTHLSSLSLCAVGFGPSELIDELDPTPQEQSDKLLLRDSLLLQTEESAFVKSLGKLVDVCVLQHMEFTIQTKDCEEVAQAAFVRPARNLKSLTIVLEHELTDTSELSLSHMLHLDTLTIKFELLSELKPDNYRPGQWVSRLVAPPSPNAHSPDSLSRFSLMSTLSPLVPVFRSWVEGAFTPQLTIRLVTEDFYFAIDEMGAGVENDVFELVGSLGLHTEVELVQY</sequence>
<evidence type="ECO:0000313" key="1">
    <source>
        <dbReference type="EMBL" id="KAF7311721.1"/>
    </source>
</evidence>
<dbReference type="EMBL" id="JACAZF010000002">
    <property type="protein sequence ID" value="KAF7311721.1"/>
    <property type="molecule type" value="Genomic_DNA"/>
</dbReference>
<organism evidence="1 2">
    <name type="scientific">Mycena indigotica</name>
    <dbReference type="NCBI Taxonomy" id="2126181"/>
    <lineage>
        <taxon>Eukaryota</taxon>
        <taxon>Fungi</taxon>
        <taxon>Dikarya</taxon>
        <taxon>Basidiomycota</taxon>
        <taxon>Agaricomycotina</taxon>
        <taxon>Agaricomycetes</taxon>
        <taxon>Agaricomycetidae</taxon>
        <taxon>Agaricales</taxon>
        <taxon>Marasmiineae</taxon>
        <taxon>Mycenaceae</taxon>
        <taxon>Mycena</taxon>
    </lineage>
</organism>
<protein>
    <recommendedName>
        <fullName evidence="3">F-box domain-containing protein</fullName>
    </recommendedName>
</protein>
<gene>
    <name evidence="1" type="ORF">MIND_00182000</name>
</gene>
<reference evidence="1" key="1">
    <citation type="submission" date="2020-05" db="EMBL/GenBank/DDBJ databases">
        <title>Mycena genomes resolve the evolution of fungal bioluminescence.</title>
        <authorList>
            <person name="Tsai I.J."/>
        </authorList>
    </citation>
    <scope>NUCLEOTIDE SEQUENCE</scope>
    <source>
        <strain evidence="1">171206Taipei</strain>
    </source>
</reference>
<dbReference type="RefSeq" id="XP_037223829.1">
    <property type="nucleotide sequence ID" value="XM_037358734.1"/>
</dbReference>
<dbReference type="Proteomes" id="UP000636479">
    <property type="component" value="Unassembled WGS sequence"/>
</dbReference>
<comment type="caution">
    <text evidence="1">The sequence shown here is derived from an EMBL/GenBank/DDBJ whole genome shotgun (WGS) entry which is preliminary data.</text>
</comment>
<proteinExistence type="predicted"/>
<dbReference type="OrthoDB" id="2788229at2759"/>
<dbReference type="AlphaFoldDB" id="A0A8H6T696"/>
<accession>A0A8H6T696</accession>